<sequence length="446" mass="48046">MFAALGCSSLLQAATYQVGPARSHTTLDALFSAIDLEPGDIVEVDGAVTYPGGIIMRAEDGGAAGNPVILRGIKVAGQRPIIQGGVNSIEFRLVEHVVFESFEIIGTTAPTRTFRCLYHHGHDLTVREARIHACPDHGVLGADQDSGSITIEYSEIFDAGSGDRNHVIYMATDEVAYPGSVFRLQHSYVHSANGGNLIKSRAERNEIYHNWLEGAFYHELELIGPDPGGAPNGWSEGLAREDSDVVGNVIVHSSDFSAIIRLGGDGTGQSQGRYRFANNTIVRINGNNDTPTVFRLFDGLESVQMFNNLIYRDGSSAVRLIREVEADWVGGISRIAGSHNQYEPGSTFVPPGWTASVLTATPGFTDIASLNLRLLESSSLRDAGTGTTDHPAYAFPNPRLLPGFEPVRALQAIGTASTREVSGVAIDIGAFEFIDPQRVFRDGFES</sequence>
<comment type="caution">
    <text evidence="1">The sequence shown here is derived from an EMBL/GenBank/DDBJ whole genome shotgun (WGS) entry which is preliminary data.</text>
</comment>
<proteinExistence type="predicted"/>
<accession>A0AAW3ZHR0</accession>
<protein>
    <recommendedName>
        <fullName evidence="3">Right handed beta helix domain-containing protein</fullName>
    </recommendedName>
</protein>
<organism evidence="1 2">
    <name type="scientific">Pseudomarimonas arenosa</name>
    <dbReference type="NCBI Taxonomy" id="2774145"/>
    <lineage>
        <taxon>Bacteria</taxon>
        <taxon>Pseudomonadati</taxon>
        <taxon>Pseudomonadota</taxon>
        <taxon>Gammaproteobacteria</taxon>
        <taxon>Lysobacterales</taxon>
        <taxon>Lysobacteraceae</taxon>
        <taxon>Pseudomarimonas</taxon>
    </lineage>
</organism>
<evidence type="ECO:0000313" key="2">
    <source>
        <dbReference type="Proteomes" id="UP000613768"/>
    </source>
</evidence>
<evidence type="ECO:0008006" key="3">
    <source>
        <dbReference type="Google" id="ProtNLM"/>
    </source>
</evidence>
<dbReference type="Gene3D" id="2.160.20.10">
    <property type="entry name" value="Single-stranded right-handed beta-helix, Pectin lyase-like"/>
    <property type="match status" value="1"/>
</dbReference>
<gene>
    <name evidence="1" type="ORF">IFO71_01840</name>
</gene>
<keyword evidence="2" id="KW-1185">Reference proteome</keyword>
<dbReference type="Proteomes" id="UP000613768">
    <property type="component" value="Unassembled WGS sequence"/>
</dbReference>
<dbReference type="InterPro" id="IPR012334">
    <property type="entry name" value="Pectin_lyas_fold"/>
</dbReference>
<name>A0AAW3ZHR0_9GAMM</name>
<dbReference type="SUPFAM" id="SSF51126">
    <property type="entry name" value="Pectin lyase-like"/>
    <property type="match status" value="1"/>
</dbReference>
<reference evidence="1 2" key="1">
    <citation type="submission" date="2020-09" db="EMBL/GenBank/DDBJ databases">
        <title>Pseudoxanthomonas sp. CAU 1598 isolated from sand of Yaerae Beach.</title>
        <authorList>
            <person name="Kim W."/>
        </authorList>
    </citation>
    <scope>NUCLEOTIDE SEQUENCE [LARGE SCALE GENOMIC DNA]</scope>
    <source>
        <strain evidence="1 2">CAU 1598</strain>
    </source>
</reference>
<dbReference type="AlphaFoldDB" id="A0AAW3ZHR0"/>
<dbReference type="RefSeq" id="WP_192027810.1">
    <property type="nucleotide sequence ID" value="NZ_JACYTR010000002.1"/>
</dbReference>
<dbReference type="EMBL" id="JACYTR010000002">
    <property type="protein sequence ID" value="MBD8524470.1"/>
    <property type="molecule type" value="Genomic_DNA"/>
</dbReference>
<dbReference type="InterPro" id="IPR011050">
    <property type="entry name" value="Pectin_lyase_fold/virulence"/>
</dbReference>
<evidence type="ECO:0000313" key="1">
    <source>
        <dbReference type="EMBL" id="MBD8524470.1"/>
    </source>
</evidence>